<dbReference type="EMBL" id="JASNQZ010000015">
    <property type="protein sequence ID" value="KAL0946331.1"/>
    <property type="molecule type" value="Genomic_DNA"/>
</dbReference>
<feature type="region of interest" description="Disordered" evidence="1">
    <location>
        <begin position="1"/>
        <end position="121"/>
    </location>
</feature>
<feature type="compositionally biased region" description="Pro residues" evidence="1">
    <location>
        <begin position="232"/>
        <end position="241"/>
    </location>
</feature>
<sequence>MNMANASPVPHSLLPGHGESPRSSPVPHSLLPGHGESPRSHISPNAYRNAHFPTQPAGSGLGPPSPPADNLGDPGRDTFNVDPASTYMGTADDEAIAQQLQAEEMEESQRLNGPGLPSSKRFVGGFLVEKVKNAMRTRGPTPDTQRAADAEVQRAWGGVPPIAGPSRRRRPTYPHGYVPYDEAQQIQAGQQQQQDPPLVASPSVQFVTSNGLPISAPLPLRRGSTNRRPHRPAPPDGPPTPLSSSEESQTHGGTTAVSHSDHTHVQVFPPLDVGVLGSPILAEPRPASDYAKMSSLGSASAAGISFHTHMRRLRRWVASVNALPWIATERVTIDYIPKAARARLAHHPTQQHTFGLQRPLSSWYGTHADRMSIDLLSGESMSPSPPTAYPILPYDGQDTLSRGITIQAPAPMYTRRYPNGAGYAPFQLPEDGEPVYYVPMVQTQNAPVTFVTSSSVGHG</sequence>
<evidence type="ECO:0000256" key="1">
    <source>
        <dbReference type="SAM" id="MobiDB-lite"/>
    </source>
</evidence>
<comment type="caution">
    <text evidence="2">The sequence shown here is derived from an EMBL/GenBank/DDBJ whole genome shotgun (WGS) entry which is preliminary data.</text>
</comment>
<proteinExistence type="predicted"/>
<feature type="compositionally biased region" description="Polar residues" evidence="1">
    <location>
        <begin position="242"/>
        <end position="258"/>
    </location>
</feature>
<dbReference type="Proteomes" id="UP001556367">
    <property type="component" value="Unassembled WGS sequence"/>
</dbReference>
<organism evidence="2 3">
    <name type="scientific">Hohenbuehelia grisea</name>
    <dbReference type="NCBI Taxonomy" id="104357"/>
    <lineage>
        <taxon>Eukaryota</taxon>
        <taxon>Fungi</taxon>
        <taxon>Dikarya</taxon>
        <taxon>Basidiomycota</taxon>
        <taxon>Agaricomycotina</taxon>
        <taxon>Agaricomycetes</taxon>
        <taxon>Agaricomycetidae</taxon>
        <taxon>Agaricales</taxon>
        <taxon>Pleurotineae</taxon>
        <taxon>Pleurotaceae</taxon>
        <taxon>Hohenbuehelia</taxon>
    </lineage>
</organism>
<feature type="region of interest" description="Disordered" evidence="1">
    <location>
        <begin position="135"/>
        <end position="177"/>
    </location>
</feature>
<reference evidence="3" key="1">
    <citation type="submission" date="2024-06" db="EMBL/GenBank/DDBJ databases">
        <title>Multi-omics analyses provide insights into the biosynthesis of the anticancer antibiotic pleurotin in Hohenbuehelia grisea.</title>
        <authorList>
            <person name="Weaver J.A."/>
            <person name="Alberti F."/>
        </authorList>
    </citation>
    <scope>NUCLEOTIDE SEQUENCE [LARGE SCALE GENOMIC DNA]</scope>
    <source>
        <strain evidence="3">T-177</strain>
    </source>
</reference>
<name>A0ABR3ISY2_9AGAR</name>
<keyword evidence="3" id="KW-1185">Reference proteome</keyword>
<protein>
    <submittedName>
        <fullName evidence="2">Uncharacterized protein</fullName>
    </submittedName>
</protein>
<evidence type="ECO:0000313" key="3">
    <source>
        <dbReference type="Proteomes" id="UP001556367"/>
    </source>
</evidence>
<feature type="region of interest" description="Disordered" evidence="1">
    <location>
        <begin position="209"/>
        <end position="260"/>
    </location>
</feature>
<accession>A0ABR3ISY2</accession>
<evidence type="ECO:0000313" key="2">
    <source>
        <dbReference type="EMBL" id="KAL0946331.1"/>
    </source>
</evidence>
<gene>
    <name evidence="2" type="ORF">HGRIS_012569</name>
</gene>